<feature type="compositionally biased region" description="Acidic residues" evidence="1">
    <location>
        <begin position="95"/>
        <end position="108"/>
    </location>
</feature>
<proteinExistence type="predicted"/>
<dbReference type="Proteomes" id="UP001497480">
    <property type="component" value="Unassembled WGS sequence"/>
</dbReference>
<evidence type="ECO:0000313" key="3">
    <source>
        <dbReference type="Proteomes" id="UP001497480"/>
    </source>
</evidence>
<organism evidence="2 3">
    <name type="scientific">Lupinus luteus</name>
    <name type="common">European yellow lupine</name>
    <dbReference type="NCBI Taxonomy" id="3873"/>
    <lineage>
        <taxon>Eukaryota</taxon>
        <taxon>Viridiplantae</taxon>
        <taxon>Streptophyta</taxon>
        <taxon>Embryophyta</taxon>
        <taxon>Tracheophyta</taxon>
        <taxon>Spermatophyta</taxon>
        <taxon>Magnoliopsida</taxon>
        <taxon>eudicotyledons</taxon>
        <taxon>Gunneridae</taxon>
        <taxon>Pentapetalae</taxon>
        <taxon>rosids</taxon>
        <taxon>fabids</taxon>
        <taxon>Fabales</taxon>
        <taxon>Fabaceae</taxon>
        <taxon>Papilionoideae</taxon>
        <taxon>50 kb inversion clade</taxon>
        <taxon>genistoids sensu lato</taxon>
        <taxon>core genistoids</taxon>
        <taxon>Genisteae</taxon>
        <taxon>Lupinus</taxon>
    </lineage>
</organism>
<feature type="compositionally biased region" description="Polar residues" evidence="1">
    <location>
        <begin position="46"/>
        <end position="72"/>
    </location>
</feature>
<feature type="region of interest" description="Disordered" evidence="1">
    <location>
        <begin position="1"/>
        <end position="134"/>
    </location>
</feature>
<comment type="caution">
    <text evidence="2">The sequence shown here is derived from an EMBL/GenBank/DDBJ whole genome shotgun (WGS) entry which is preliminary data.</text>
</comment>
<protein>
    <submittedName>
        <fullName evidence="2">Uncharacterized protein</fullName>
    </submittedName>
</protein>
<feature type="compositionally biased region" description="Pro residues" evidence="1">
    <location>
        <begin position="13"/>
        <end position="23"/>
    </location>
</feature>
<feature type="compositionally biased region" description="Polar residues" evidence="1">
    <location>
        <begin position="125"/>
        <end position="134"/>
    </location>
</feature>
<evidence type="ECO:0000313" key="2">
    <source>
        <dbReference type="EMBL" id="CAL0299390.1"/>
    </source>
</evidence>
<evidence type="ECO:0000256" key="1">
    <source>
        <dbReference type="SAM" id="MobiDB-lite"/>
    </source>
</evidence>
<name>A0AAV1VQX3_LUPLU</name>
<reference evidence="2 3" key="1">
    <citation type="submission" date="2024-03" db="EMBL/GenBank/DDBJ databases">
        <authorList>
            <person name="Martinez-Hernandez J."/>
        </authorList>
    </citation>
    <scope>NUCLEOTIDE SEQUENCE [LARGE SCALE GENOMIC DNA]</scope>
</reference>
<accession>A0AAV1VQX3</accession>
<sequence>MPAYESEHEPEPEPQPQPHPPHFSSPHFQGEQPYGGFTTFPPNYHMGQSSQFQESLPSMFATSSHTPTSAYRSQDYYRPVMPSQAGPSNIYGNEGNDDDGGEGNEEEEQQLRRVHPPRRRRSPPCGTSSHHQRH</sequence>
<keyword evidence="3" id="KW-1185">Reference proteome</keyword>
<dbReference type="EMBL" id="CAXHTB010000001">
    <property type="protein sequence ID" value="CAL0299390.1"/>
    <property type="molecule type" value="Genomic_DNA"/>
</dbReference>
<gene>
    <name evidence="2" type="ORF">LLUT_LOCUS450</name>
</gene>
<dbReference type="AlphaFoldDB" id="A0AAV1VQX3"/>
<feature type="compositionally biased region" description="Basic residues" evidence="1">
    <location>
        <begin position="112"/>
        <end position="122"/>
    </location>
</feature>
<feature type="compositionally biased region" description="Basic and acidic residues" evidence="1">
    <location>
        <begin position="1"/>
        <end position="11"/>
    </location>
</feature>